<dbReference type="Gene3D" id="3.40.50.720">
    <property type="entry name" value="NAD(P)-binding Rossmann-like Domain"/>
    <property type="match status" value="1"/>
</dbReference>
<name>A0AAE3ZSX8_9ACTN</name>
<proteinExistence type="predicted"/>
<comment type="caution">
    <text evidence="2">The sequence shown here is derived from an EMBL/GenBank/DDBJ whole genome shotgun (WGS) entry which is preliminary data.</text>
</comment>
<sequence length="276" mass="28228">MRIGVTGASGALASAAVRLLAAAGHEVVALTRTPGSCPAPDGVTVRRADFDEPAGLPAAFAGVDRLLLVSTDAWEPGRRIAQHTAAIDAARDAGVRHLVYTSLVACDGPPDMLHRAHRATEAHLRATAPRWTILRDAVYAEGIPGLLAGARTTGRYVTNTGDGAVAYVRRDDCAATAAAALVRTGDLHGRVLDVTGPRALTAGDLAALAGPEVTAVHVSDDGYRAHLIAGGTPPPVADALVELGRAIRSGRYATVTTTVPDLTGRPATEAGRPDGG</sequence>
<evidence type="ECO:0000259" key="1">
    <source>
        <dbReference type="Pfam" id="PF13460"/>
    </source>
</evidence>
<keyword evidence="2" id="KW-0560">Oxidoreductase</keyword>
<dbReference type="EMBL" id="JAVDYC010000001">
    <property type="protein sequence ID" value="MDR7325503.1"/>
    <property type="molecule type" value="Genomic_DNA"/>
</dbReference>
<reference evidence="2 3" key="1">
    <citation type="submission" date="2023-07" db="EMBL/GenBank/DDBJ databases">
        <title>Sequencing the genomes of 1000 actinobacteria strains.</title>
        <authorList>
            <person name="Klenk H.-P."/>
        </authorList>
    </citation>
    <scope>NUCLEOTIDE SEQUENCE [LARGE SCALE GENOMIC DNA]</scope>
    <source>
        <strain evidence="2 3">DSM 44711</strain>
    </source>
</reference>
<protein>
    <submittedName>
        <fullName evidence="2">NAD(P)H dehydrogenase (Quinone)</fullName>
        <ecNumber evidence="2">1.6.5.2</ecNumber>
    </submittedName>
</protein>
<keyword evidence="3" id="KW-1185">Reference proteome</keyword>
<dbReference type="RefSeq" id="WP_310420286.1">
    <property type="nucleotide sequence ID" value="NZ_JAVDYC010000001.1"/>
</dbReference>
<organism evidence="2 3">
    <name type="scientific">Catenuloplanes niger</name>
    <dbReference type="NCBI Taxonomy" id="587534"/>
    <lineage>
        <taxon>Bacteria</taxon>
        <taxon>Bacillati</taxon>
        <taxon>Actinomycetota</taxon>
        <taxon>Actinomycetes</taxon>
        <taxon>Micromonosporales</taxon>
        <taxon>Micromonosporaceae</taxon>
        <taxon>Catenuloplanes</taxon>
    </lineage>
</organism>
<dbReference type="AlphaFoldDB" id="A0AAE3ZSX8"/>
<dbReference type="InterPro" id="IPR052718">
    <property type="entry name" value="NmrA-type_oxidoreductase"/>
</dbReference>
<gene>
    <name evidence="2" type="ORF">J2S44_005753</name>
</gene>
<dbReference type="SUPFAM" id="SSF51735">
    <property type="entry name" value="NAD(P)-binding Rossmann-fold domains"/>
    <property type="match status" value="1"/>
</dbReference>
<dbReference type="InterPro" id="IPR016040">
    <property type="entry name" value="NAD(P)-bd_dom"/>
</dbReference>
<dbReference type="EC" id="1.6.5.2" evidence="2"/>
<dbReference type="Pfam" id="PF13460">
    <property type="entry name" value="NAD_binding_10"/>
    <property type="match status" value="1"/>
</dbReference>
<feature type="domain" description="NAD(P)-binding" evidence="1">
    <location>
        <begin position="7"/>
        <end position="181"/>
    </location>
</feature>
<dbReference type="GO" id="GO:0003955">
    <property type="term" value="F:NAD(P)H dehydrogenase (quinone) activity"/>
    <property type="evidence" value="ECO:0007669"/>
    <property type="project" value="UniProtKB-EC"/>
</dbReference>
<dbReference type="Proteomes" id="UP001183629">
    <property type="component" value="Unassembled WGS sequence"/>
</dbReference>
<evidence type="ECO:0000313" key="2">
    <source>
        <dbReference type="EMBL" id="MDR7325503.1"/>
    </source>
</evidence>
<evidence type="ECO:0000313" key="3">
    <source>
        <dbReference type="Proteomes" id="UP001183629"/>
    </source>
</evidence>
<dbReference type="Gene3D" id="3.90.25.10">
    <property type="entry name" value="UDP-galactose 4-epimerase, domain 1"/>
    <property type="match status" value="1"/>
</dbReference>
<dbReference type="PANTHER" id="PTHR47129:SF1">
    <property type="entry name" value="NMRA-LIKE DOMAIN-CONTAINING PROTEIN"/>
    <property type="match status" value="1"/>
</dbReference>
<accession>A0AAE3ZSX8</accession>
<dbReference type="InterPro" id="IPR036291">
    <property type="entry name" value="NAD(P)-bd_dom_sf"/>
</dbReference>
<dbReference type="PANTHER" id="PTHR47129">
    <property type="entry name" value="QUINONE OXIDOREDUCTASE 2"/>
    <property type="match status" value="1"/>
</dbReference>